<gene>
    <name evidence="3" type="ORF">ABE541_08015</name>
</gene>
<comment type="similarity">
    <text evidence="1 2">Belongs to the enoyl-CoA hydratase/isomerase family.</text>
</comment>
<sequence>MKHIQIKTEDRIANIFLDRGKSNAMDTVLLEELNACIHDLKSDVAIEGVIIHGKEGFFSAGLDLITLYEYNETEIRDFWSLFFKTTRDLASFPKPIVSAISGHSPAGGCVIAICCDYRIMAEGNFIIGLNEIPVGLIVPESIFHLYSFWLGKGNAYRFLLEGKLLSPQEALTVGLVDEVVPANAIHTAALRRIKSVTQFDKETWKTCKLNFRKELLENLGAKEEETIEKILEQWWKPSTRSILKTIIHNLTNKIK</sequence>
<name>A0ABV0BRS4_9SPHI</name>
<dbReference type="PANTHER" id="PTHR11941">
    <property type="entry name" value="ENOYL-COA HYDRATASE-RELATED"/>
    <property type="match status" value="1"/>
</dbReference>
<evidence type="ECO:0000256" key="2">
    <source>
        <dbReference type="RuleBase" id="RU003707"/>
    </source>
</evidence>
<dbReference type="Proteomes" id="UP001409291">
    <property type="component" value="Unassembled WGS sequence"/>
</dbReference>
<dbReference type="InterPro" id="IPR029045">
    <property type="entry name" value="ClpP/crotonase-like_dom_sf"/>
</dbReference>
<accession>A0ABV0BRS4</accession>
<dbReference type="PROSITE" id="PS00166">
    <property type="entry name" value="ENOYL_COA_HYDRATASE"/>
    <property type="match status" value="1"/>
</dbReference>
<dbReference type="Pfam" id="PF00378">
    <property type="entry name" value="ECH_1"/>
    <property type="match status" value="1"/>
</dbReference>
<reference evidence="3 4" key="1">
    <citation type="submission" date="2024-04" db="EMBL/GenBank/DDBJ databases">
        <title>WGS of bacteria from Torrens River.</title>
        <authorList>
            <person name="Wyrsch E.R."/>
            <person name="Drigo B."/>
        </authorList>
    </citation>
    <scope>NUCLEOTIDE SEQUENCE [LARGE SCALE GENOMIC DNA]</scope>
    <source>
        <strain evidence="3 4">TWI391</strain>
    </source>
</reference>
<evidence type="ECO:0000256" key="1">
    <source>
        <dbReference type="ARBA" id="ARBA00005254"/>
    </source>
</evidence>
<organism evidence="3 4">
    <name type="scientific">Sphingobacterium kitahiroshimense</name>
    <dbReference type="NCBI Taxonomy" id="470446"/>
    <lineage>
        <taxon>Bacteria</taxon>
        <taxon>Pseudomonadati</taxon>
        <taxon>Bacteroidota</taxon>
        <taxon>Sphingobacteriia</taxon>
        <taxon>Sphingobacteriales</taxon>
        <taxon>Sphingobacteriaceae</taxon>
        <taxon>Sphingobacterium</taxon>
    </lineage>
</organism>
<comment type="caution">
    <text evidence="3">The sequence shown here is derived from an EMBL/GenBank/DDBJ whole genome shotgun (WGS) entry which is preliminary data.</text>
</comment>
<dbReference type="InterPro" id="IPR018376">
    <property type="entry name" value="Enoyl-CoA_hyd/isom_CS"/>
</dbReference>
<evidence type="ECO:0000313" key="3">
    <source>
        <dbReference type="EMBL" id="MEN5377202.1"/>
    </source>
</evidence>
<proteinExistence type="inferred from homology"/>
<protein>
    <submittedName>
        <fullName evidence="3">Enoyl-CoA hydratase/isomerase family protein</fullName>
    </submittedName>
</protein>
<keyword evidence="4" id="KW-1185">Reference proteome</keyword>
<dbReference type="PANTHER" id="PTHR11941:SF45">
    <property type="entry name" value="ENOYL-COA DELTA ISOMERASE 1, MITOCHONDRIAL"/>
    <property type="match status" value="1"/>
</dbReference>
<dbReference type="CDD" id="cd06558">
    <property type="entry name" value="crotonase-like"/>
    <property type="match status" value="1"/>
</dbReference>
<dbReference type="Gene3D" id="3.90.226.10">
    <property type="entry name" value="2-enoyl-CoA Hydratase, Chain A, domain 1"/>
    <property type="match status" value="1"/>
</dbReference>
<evidence type="ECO:0000313" key="4">
    <source>
        <dbReference type="Proteomes" id="UP001409291"/>
    </source>
</evidence>
<dbReference type="InterPro" id="IPR001753">
    <property type="entry name" value="Enoyl-CoA_hydra/iso"/>
</dbReference>
<dbReference type="SUPFAM" id="SSF52096">
    <property type="entry name" value="ClpP/crotonase"/>
    <property type="match status" value="1"/>
</dbReference>
<dbReference type="EMBL" id="JBDJNQ010000003">
    <property type="protein sequence ID" value="MEN5377202.1"/>
    <property type="molecule type" value="Genomic_DNA"/>
</dbReference>
<dbReference type="RefSeq" id="WP_346581057.1">
    <property type="nucleotide sequence ID" value="NZ_JBDJLH010000004.1"/>
</dbReference>